<sequence>MVLFGRDESLRRLADAAIAAQDGFGGLLVVRADPGLGLSALLDAHAEAMRSAGLPVRRIAVLPPHGTTVLSEGIPPQWPESGVVVIDDLHRADDATLLALHDLTEELSGRSLLVVAGRHRGAAPERFTHLERTAAVHDLLPLDDASVHSLLTELTGAEPSDSLRRLAAGAAGNPWLLAQLTSENRAQTVTAWATGLAGSDAALLRFTAILADRACVEDLAAAVGSTPAEVLAGAERLTALGLAEVTDGVVRLRHAVVRDEVAATSAALRTTAAKALISRNAPPEAVVEQLVHAPVDAWLAAWLGRHAEKLAADPTPGLVDLLERAVAHLVPGDPDLLPLRAALAEAQLWSGRLDAAEHTARTTLMARPDAPIRRRSRAVLALIRIGAMDPEGAAKALEPEREHGELPPRLAVLDATARLLVGDLTGVEHALDIAEPHAADDPVVALYLLNIKAIGRFVFRDLTGALELLDQADALLEIAASDRGQQLMTRLLRAVVQDLRQERAALETAARARPLARELGTGLLVWLHTITALALFNNGHWDESLAEIEAATALPDLHGFDGPLHAIAIAILVHRGDLRAAREHAELANGAEPRGVAIFYEQITAIGHAVLADAEGDSERALEIVRTLANGDVGVHNGHAVSTIGARIVRIAVGSGDRELAERVVAHMQELVTGDSLGERGALTYCQGLLDSDVDLLLDAAQQFAENGSPVTAARAAQDAAKVLAASGRSADARAAYRTAIERFTALAAAGEIHRADAELRAFGVRRGATGPRRRPKHGWESLTAAEHRVAELVAQGLTNREAAERLIVSVRTVDSHVSKILAKLGYASRVEIVLGFERRS</sequence>
<dbReference type="InterPro" id="IPR027417">
    <property type="entry name" value="P-loop_NTPase"/>
</dbReference>
<dbReference type="Gene3D" id="1.10.10.10">
    <property type="entry name" value="Winged helix-like DNA-binding domain superfamily/Winged helix DNA-binding domain"/>
    <property type="match status" value="1"/>
</dbReference>
<organism evidence="2 5">
    <name type="scientific">Saccharopolyspora kobensis</name>
    <dbReference type="NCBI Taxonomy" id="146035"/>
    <lineage>
        <taxon>Bacteria</taxon>
        <taxon>Bacillati</taxon>
        <taxon>Actinomycetota</taxon>
        <taxon>Actinomycetes</taxon>
        <taxon>Pseudonocardiales</taxon>
        <taxon>Pseudonocardiaceae</taxon>
        <taxon>Saccharopolyspora</taxon>
    </lineage>
</organism>
<dbReference type="InterPro" id="IPR000792">
    <property type="entry name" value="Tscrpt_reg_LuxR_C"/>
</dbReference>
<dbReference type="EMBL" id="FOME01000019">
    <property type="protein sequence ID" value="SFF11259.1"/>
    <property type="molecule type" value="Genomic_DNA"/>
</dbReference>
<accession>A0A1I2G299</accession>
<dbReference type="Proteomes" id="UP000199690">
    <property type="component" value="Unassembled WGS sequence"/>
</dbReference>
<proteinExistence type="predicted"/>
<evidence type="ECO:0000313" key="5">
    <source>
        <dbReference type="Proteomes" id="UP000236729"/>
    </source>
</evidence>
<dbReference type="Pfam" id="PF00196">
    <property type="entry name" value="GerE"/>
    <property type="match status" value="1"/>
</dbReference>
<reference evidence="2" key="1">
    <citation type="submission" date="2016-10" db="EMBL/GenBank/DDBJ databases">
        <authorList>
            <person name="de Groot N.N."/>
        </authorList>
    </citation>
    <scope>NUCLEOTIDE SEQUENCE [LARGE SCALE GENOMIC DNA]</scope>
    <source>
        <strain evidence="2">ATCC 20501</strain>
    </source>
</reference>
<evidence type="ECO:0000313" key="3">
    <source>
        <dbReference type="EMBL" id="SFF11259.1"/>
    </source>
</evidence>
<dbReference type="PRINTS" id="PR00038">
    <property type="entry name" value="HTHLUXR"/>
</dbReference>
<evidence type="ECO:0000313" key="4">
    <source>
        <dbReference type="Proteomes" id="UP000199690"/>
    </source>
</evidence>
<dbReference type="GO" id="GO:0006355">
    <property type="term" value="P:regulation of DNA-templated transcription"/>
    <property type="evidence" value="ECO:0007669"/>
    <property type="project" value="InterPro"/>
</dbReference>
<dbReference type="SUPFAM" id="SSF46894">
    <property type="entry name" value="C-terminal effector domain of the bipartite response regulators"/>
    <property type="match status" value="1"/>
</dbReference>
<evidence type="ECO:0000259" key="1">
    <source>
        <dbReference type="PROSITE" id="PS50043"/>
    </source>
</evidence>
<gene>
    <name evidence="2" type="ORF">SAMN02982929_01643</name>
    <name evidence="3" type="ORF">SAMN05216506_11999</name>
</gene>
<reference evidence="4 5" key="2">
    <citation type="submission" date="2016-10" db="EMBL/GenBank/DDBJ databases">
        <authorList>
            <person name="Varghese N."/>
            <person name="Submissions S."/>
        </authorList>
    </citation>
    <scope>NUCLEOTIDE SEQUENCE [LARGE SCALE GENOMIC DNA]</scope>
    <source>
        <strain evidence="5">ATCC 20501</strain>
        <strain evidence="3 4">CGMCC 4.3529</strain>
    </source>
</reference>
<evidence type="ECO:0000313" key="2">
    <source>
        <dbReference type="EMBL" id="SEG15262.1"/>
    </source>
</evidence>
<dbReference type="SUPFAM" id="SSF52540">
    <property type="entry name" value="P-loop containing nucleoside triphosphate hydrolases"/>
    <property type="match status" value="1"/>
</dbReference>
<dbReference type="PROSITE" id="PS50043">
    <property type="entry name" value="HTH_LUXR_2"/>
    <property type="match status" value="1"/>
</dbReference>
<dbReference type="EMBL" id="FNVB01000002">
    <property type="protein sequence ID" value="SEG15262.1"/>
    <property type="molecule type" value="Genomic_DNA"/>
</dbReference>
<dbReference type="GO" id="GO:0003677">
    <property type="term" value="F:DNA binding"/>
    <property type="evidence" value="ECO:0007669"/>
    <property type="project" value="InterPro"/>
</dbReference>
<dbReference type="InterPro" id="IPR036388">
    <property type="entry name" value="WH-like_DNA-bd_sf"/>
</dbReference>
<dbReference type="SMR" id="A0A1H5XUD5"/>
<dbReference type="SMART" id="SM00421">
    <property type="entry name" value="HTH_LUXR"/>
    <property type="match status" value="1"/>
</dbReference>
<keyword evidence="4" id="KW-1185">Reference proteome</keyword>
<dbReference type="AlphaFoldDB" id="A0A1H5XUD5"/>
<protein>
    <submittedName>
        <fullName evidence="2">Regulatory protein, luxR family</fullName>
    </submittedName>
</protein>
<dbReference type="InterPro" id="IPR016032">
    <property type="entry name" value="Sig_transdc_resp-reg_C-effctor"/>
</dbReference>
<dbReference type="CDD" id="cd06170">
    <property type="entry name" value="LuxR_C_like"/>
    <property type="match status" value="1"/>
</dbReference>
<name>A0A1H5XUD5_9PSEU</name>
<accession>A0A1H5XUD5</accession>
<dbReference type="Proteomes" id="UP000236729">
    <property type="component" value="Unassembled WGS sequence"/>
</dbReference>
<feature type="domain" description="HTH luxR-type" evidence="1">
    <location>
        <begin position="776"/>
        <end position="841"/>
    </location>
</feature>
<dbReference type="RefSeq" id="WP_143186058.1">
    <property type="nucleotide sequence ID" value="NZ_FNVB01000002.1"/>
</dbReference>